<evidence type="ECO:0000256" key="1">
    <source>
        <dbReference type="SAM" id="Coils"/>
    </source>
</evidence>
<dbReference type="Proteomes" id="UP001237642">
    <property type="component" value="Unassembled WGS sequence"/>
</dbReference>
<feature type="coiled-coil region" evidence="1">
    <location>
        <begin position="42"/>
        <end position="99"/>
    </location>
</feature>
<reference evidence="2" key="1">
    <citation type="submission" date="2023-02" db="EMBL/GenBank/DDBJ databases">
        <title>Genome of toxic invasive species Heracleum sosnowskyi carries increased number of genes despite the absence of recent whole-genome duplications.</title>
        <authorList>
            <person name="Schelkunov M."/>
            <person name="Shtratnikova V."/>
            <person name="Makarenko M."/>
            <person name="Klepikova A."/>
            <person name="Omelchenko D."/>
            <person name="Novikova G."/>
            <person name="Obukhova E."/>
            <person name="Bogdanov V."/>
            <person name="Penin A."/>
            <person name="Logacheva M."/>
        </authorList>
    </citation>
    <scope>NUCLEOTIDE SEQUENCE</scope>
    <source>
        <strain evidence="2">Hsosn_3</strain>
        <tissue evidence="2">Leaf</tissue>
    </source>
</reference>
<comment type="caution">
    <text evidence="2">The sequence shown here is derived from an EMBL/GenBank/DDBJ whole genome shotgun (WGS) entry which is preliminary data.</text>
</comment>
<name>A0AAD8HY68_9APIA</name>
<organism evidence="2 3">
    <name type="scientific">Heracleum sosnowskyi</name>
    <dbReference type="NCBI Taxonomy" id="360622"/>
    <lineage>
        <taxon>Eukaryota</taxon>
        <taxon>Viridiplantae</taxon>
        <taxon>Streptophyta</taxon>
        <taxon>Embryophyta</taxon>
        <taxon>Tracheophyta</taxon>
        <taxon>Spermatophyta</taxon>
        <taxon>Magnoliopsida</taxon>
        <taxon>eudicotyledons</taxon>
        <taxon>Gunneridae</taxon>
        <taxon>Pentapetalae</taxon>
        <taxon>asterids</taxon>
        <taxon>campanulids</taxon>
        <taxon>Apiales</taxon>
        <taxon>Apiaceae</taxon>
        <taxon>Apioideae</taxon>
        <taxon>apioid superclade</taxon>
        <taxon>Tordylieae</taxon>
        <taxon>Tordyliinae</taxon>
        <taxon>Heracleum</taxon>
    </lineage>
</organism>
<sequence length="105" mass="12398">MIATVVLQFELKVKESTLRLEQQLKEEKAARLNAEVLVHAAQRKSEYEMKKLRESLERAEQEIRSQAQNTLIDKLRERLDRAERKLRDLLTTLMEKAENARRPVV</sequence>
<keyword evidence="3" id="KW-1185">Reference proteome</keyword>
<dbReference type="AlphaFoldDB" id="A0AAD8HY68"/>
<keyword evidence="1" id="KW-0175">Coiled coil</keyword>
<reference evidence="2" key="2">
    <citation type="submission" date="2023-05" db="EMBL/GenBank/DDBJ databases">
        <authorList>
            <person name="Schelkunov M.I."/>
        </authorList>
    </citation>
    <scope>NUCLEOTIDE SEQUENCE</scope>
    <source>
        <strain evidence="2">Hsosn_3</strain>
        <tissue evidence="2">Leaf</tissue>
    </source>
</reference>
<evidence type="ECO:0000313" key="2">
    <source>
        <dbReference type="EMBL" id="KAK1375486.1"/>
    </source>
</evidence>
<protein>
    <submittedName>
        <fullName evidence="2">Uncharacterized protein</fullName>
    </submittedName>
</protein>
<gene>
    <name evidence="2" type="ORF">POM88_031679</name>
</gene>
<accession>A0AAD8HY68</accession>
<dbReference type="EMBL" id="JAUIZM010000007">
    <property type="protein sequence ID" value="KAK1375486.1"/>
    <property type="molecule type" value="Genomic_DNA"/>
</dbReference>
<proteinExistence type="predicted"/>
<evidence type="ECO:0000313" key="3">
    <source>
        <dbReference type="Proteomes" id="UP001237642"/>
    </source>
</evidence>